<evidence type="ECO:0000313" key="1">
    <source>
        <dbReference type="EMBL" id="MBF4809357.1"/>
    </source>
</evidence>
<accession>A0A930W5V6</accession>
<organism evidence="1 2">
    <name type="scientific">Lancefieldella parvula</name>
    <dbReference type="NCBI Taxonomy" id="1382"/>
    <lineage>
        <taxon>Bacteria</taxon>
        <taxon>Bacillati</taxon>
        <taxon>Actinomycetota</taxon>
        <taxon>Coriobacteriia</taxon>
        <taxon>Coriobacteriales</taxon>
        <taxon>Atopobiaceae</taxon>
        <taxon>Lancefieldella</taxon>
    </lineage>
</organism>
<name>A0A930W5V6_9ACTN</name>
<comment type="caution">
    <text evidence="1">The sequence shown here is derived from an EMBL/GenBank/DDBJ whole genome shotgun (WGS) entry which is preliminary data.</text>
</comment>
<protein>
    <submittedName>
        <fullName evidence="1">Uncharacterized protein</fullName>
    </submittedName>
</protein>
<evidence type="ECO:0000313" key="2">
    <source>
        <dbReference type="Proteomes" id="UP000772566"/>
    </source>
</evidence>
<dbReference type="AlphaFoldDB" id="A0A930W5V6"/>
<sequence>MAKKLDDCESGRDFAAIVKTFVQVVDEVDAMEKEKLLSAKKPSPAKRARKTYLKEVS</sequence>
<dbReference type="Proteomes" id="UP000772566">
    <property type="component" value="Unassembled WGS sequence"/>
</dbReference>
<dbReference type="EMBL" id="JABZGT010000211">
    <property type="protein sequence ID" value="MBF4809357.1"/>
    <property type="molecule type" value="Genomic_DNA"/>
</dbReference>
<gene>
    <name evidence="1" type="ORF">HXK23_03955</name>
</gene>
<reference evidence="1" key="1">
    <citation type="submission" date="2020-04" db="EMBL/GenBank/DDBJ databases">
        <title>Deep metagenomics examines the oral microbiome during advanced dental caries in children, revealing novel taxa and co-occurrences with host molecules.</title>
        <authorList>
            <person name="Baker J.L."/>
            <person name="Morton J.T."/>
            <person name="Dinis M."/>
            <person name="Alvarez R."/>
            <person name="Tran N.C."/>
            <person name="Knight R."/>
            <person name="Edlund A."/>
        </authorList>
    </citation>
    <scope>NUCLEOTIDE SEQUENCE</scope>
    <source>
        <strain evidence="1">JCVI_22A_bin.2</strain>
    </source>
</reference>
<proteinExistence type="predicted"/>